<dbReference type="OrthoDB" id="1303354at2759"/>
<accession>A0A9J5YUM8</accession>
<reference evidence="1 2" key="1">
    <citation type="submission" date="2020-09" db="EMBL/GenBank/DDBJ databases">
        <title>De no assembly of potato wild relative species, Solanum commersonii.</title>
        <authorList>
            <person name="Cho K."/>
        </authorList>
    </citation>
    <scope>NUCLEOTIDE SEQUENCE [LARGE SCALE GENOMIC DNA]</scope>
    <source>
        <strain evidence="1">LZ3.2</strain>
        <tissue evidence="1">Leaf</tissue>
    </source>
</reference>
<evidence type="ECO:0000313" key="1">
    <source>
        <dbReference type="EMBL" id="KAG5604098.1"/>
    </source>
</evidence>
<gene>
    <name evidence="1" type="ORF">H5410_025590</name>
</gene>
<protein>
    <submittedName>
        <fullName evidence="1">Uncharacterized protein</fullName>
    </submittedName>
</protein>
<dbReference type="EMBL" id="JACXVP010000005">
    <property type="protein sequence ID" value="KAG5604098.1"/>
    <property type="molecule type" value="Genomic_DNA"/>
</dbReference>
<organism evidence="1 2">
    <name type="scientific">Solanum commersonii</name>
    <name type="common">Commerson's wild potato</name>
    <name type="synonym">Commerson's nightshade</name>
    <dbReference type="NCBI Taxonomy" id="4109"/>
    <lineage>
        <taxon>Eukaryota</taxon>
        <taxon>Viridiplantae</taxon>
        <taxon>Streptophyta</taxon>
        <taxon>Embryophyta</taxon>
        <taxon>Tracheophyta</taxon>
        <taxon>Spermatophyta</taxon>
        <taxon>Magnoliopsida</taxon>
        <taxon>eudicotyledons</taxon>
        <taxon>Gunneridae</taxon>
        <taxon>Pentapetalae</taxon>
        <taxon>asterids</taxon>
        <taxon>lamiids</taxon>
        <taxon>Solanales</taxon>
        <taxon>Solanaceae</taxon>
        <taxon>Solanoideae</taxon>
        <taxon>Solaneae</taxon>
        <taxon>Solanum</taxon>
    </lineage>
</organism>
<dbReference type="PANTHER" id="PTHR33710:SF78">
    <property type="entry name" value="ENDONUCLEASE_EXONUCLEASE_PHOSPHATASE DOMAIN-CONTAINING PROTEIN"/>
    <property type="match status" value="1"/>
</dbReference>
<dbReference type="AlphaFoldDB" id="A0A9J5YUM8"/>
<comment type="caution">
    <text evidence="1">The sequence shown here is derived from an EMBL/GenBank/DDBJ whole genome shotgun (WGS) entry which is preliminary data.</text>
</comment>
<evidence type="ECO:0000313" key="2">
    <source>
        <dbReference type="Proteomes" id="UP000824120"/>
    </source>
</evidence>
<dbReference type="Proteomes" id="UP000824120">
    <property type="component" value="Chromosome 5"/>
</dbReference>
<keyword evidence="2" id="KW-1185">Reference proteome</keyword>
<proteinExistence type="predicted"/>
<dbReference type="PANTHER" id="PTHR33710">
    <property type="entry name" value="BNAC02G09200D PROTEIN"/>
    <property type="match status" value="1"/>
</dbReference>
<sequence length="195" mass="23025">MPACKSMYLNEGISDHCPIKITFEGNNVKTRRAFKYCNVWSKHPQFKHVILEGWGTLIDGCRMLQVVRRLKLLKKELKKLNSMHFRNIATESNEDRVSLKEVQAQLHLDSENITLQQLERKHFLKFKQSSYLAELFLQQRSKVRWIRLGDANTSKQNDYNLVIFWRSIMVEFTRAQHFLTACHAFSVCSQLIELH</sequence>
<name>A0A9J5YUM8_SOLCO</name>